<dbReference type="SUPFAM" id="SSF52980">
    <property type="entry name" value="Restriction endonuclease-like"/>
    <property type="match status" value="1"/>
</dbReference>
<gene>
    <name evidence="2" type="ORF">NWP17_14375</name>
</gene>
<keyword evidence="2" id="KW-0255">Endonuclease</keyword>
<accession>A0AA43GUL2</accession>
<dbReference type="Proteomes" id="UP001159387">
    <property type="component" value="Unassembled WGS sequence"/>
</dbReference>
<name>A0AA43GUL2_9CYAN</name>
<dbReference type="InterPro" id="IPR011335">
    <property type="entry name" value="Restrct_endonuc-II-like"/>
</dbReference>
<protein>
    <submittedName>
        <fullName evidence="2">Uma2 family endonuclease</fullName>
    </submittedName>
</protein>
<dbReference type="InterPro" id="IPR008538">
    <property type="entry name" value="Uma2"/>
</dbReference>
<proteinExistence type="predicted"/>
<feature type="domain" description="Putative restriction endonuclease" evidence="1">
    <location>
        <begin position="11"/>
        <end position="181"/>
    </location>
</feature>
<dbReference type="Pfam" id="PF05685">
    <property type="entry name" value="Uma2"/>
    <property type="match status" value="1"/>
</dbReference>
<evidence type="ECO:0000259" key="1">
    <source>
        <dbReference type="Pfam" id="PF05685"/>
    </source>
</evidence>
<dbReference type="EMBL" id="JANQDH010000095">
    <property type="protein sequence ID" value="MDH6061606.1"/>
    <property type="molecule type" value="Genomic_DNA"/>
</dbReference>
<keyword evidence="2" id="KW-0378">Hydrolase</keyword>
<evidence type="ECO:0000313" key="2">
    <source>
        <dbReference type="EMBL" id="MDH6061606.1"/>
    </source>
</evidence>
<organism evidence="2 3">
    <name type="scientific">Chrysosporum bergii ANA360D</name>
    <dbReference type="NCBI Taxonomy" id="617107"/>
    <lineage>
        <taxon>Bacteria</taxon>
        <taxon>Bacillati</taxon>
        <taxon>Cyanobacteriota</taxon>
        <taxon>Cyanophyceae</taxon>
        <taxon>Nostocales</taxon>
        <taxon>Nodulariaceae</taxon>
        <taxon>Chrysosporum</taxon>
    </lineage>
</organism>
<comment type="caution">
    <text evidence="2">The sequence shown here is derived from an EMBL/GenBank/DDBJ whole genome shotgun (WGS) entry which is preliminary data.</text>
</comment>
<keyword evidence="2" id="KW-0540">Nuclease</keyword>
<dbReference type="PANTHER" id="PTHR34107:SF2">
    <property type="entry name" value="SLL0888 PROTEIN"/>
    <property type="match status" value="1"/>
</dbReference>
<dbReference type="CDD" id="cd06260">
    <property type="entry name" value="DUF820-like"/>
    <property type="match status" value="1"/>
</dbReference>
<sequence>MLTTKEQLFSFEEYLAYQDDTDHRYELVDGKLELMNPPTFRHILVAKFIEGQLDEQIQGLNLPWLCFREAGIRTGWRKSRLADLYVVTVDQVTDILDQSAVCQTPPLLAVEIISPDSIKRDYRFKRSEYAALEIPEYWIIDPLEKKVTVLLLEEGLYEESVFIGQQQIKSLTFPELVLTVEQVLAVGKFN</sequence>
<dbReference type="AlphaFoldDB" id="A0AA43GUL2"/>
<dbReference type="RefSeq" id="WP_280655608.1">
    <property type="nucleotide sequence ID" value="NZ_JANQDH010000095.1"/>
</dbReference>
<dbReference type="GO" id="GO:0004519">
    <property type="term" value="F:endonuclease activity"/>
    <property type="evidence" value="ECO:0007669"/>
    <property type="project" value="UniProtKB-KW"/>
</dbReference>
<keyword evidence="3" id="KW-1185">Reference proteome</keyword>
<dbReference type="PANTHER" id="PTHR34107">
    <property type="entry name" value="SLL0198 PROTEIN-RELATED"/>
    <property type="match status" value="1"/>
</dbReference>
<evidence type="ECO:0000313" key="3">
    <source>
        <dbReference type="Proteomes" id="UP001159387"/>
    </source>
</evidence>
<dbReference type="InterPro" id="IPR012296">
    <property type="entry name" value="Nuclease_put_TT1808"/>
</dbReference>
<dbReference type="Gene3D" id="3.90.1570.10">
    <property type="entry name" value="tt1808, chain A"/>
    <property type="match status" value="1"/>
</dbReference>
<reference evidence="2 3" key="1">
    <citation type="journal article" date="2023" name="J. Phycol.">
        <title>Chrysosporum ovalisporum is synonymous with the true-branching cyanobacterium Umezakia natans (Nostocales/Aphanizomenonaceae).</title>
        <authorList>
            <person name="McGregor G.B."/>
            <person name="Sendall B.C."/>
            <person name="Niiyama Y."/>
            <person name="Tuji A."/>
            <person name="Willis A."/>
        </authorList>
    </citation>
    <scope>NUCLEOTIDE SEQUENCE [LARGE SCALE GENOMIC DNA]</scope>
    <source>
        <strain evidence="2 3">ANA360D</strain>
    </source>
</reference>